<dbReference type="Proteomes" id="UP000789860">
    <property type="component" value="Unassembled WGS sequence"/>
</dbReference>
<gene>
    <name evidence="1" type="ORF">SCALOS_LOCUS2025</name>
</gene>
<evidence type="ECO:0000313" key="2">
    <source>
        <dbReference type="Proteomes" id="UP000789860"/>
    </source>
</evidence>
<reference evidence="1" key="1">
    <citation type="submission" date="2021-06" db="EMBL/GenBank/DDBJ databases">
        <authorList>
            <person name="Kallberg Y."/>
            <person name="Tangrot J."/>
            <person name="Rosling A."/>
        </authorList>
    </citation>
    <scope>NUCLEOTIDE SEQUENCE</scope>
    <source>
        <strain evidence="1">AU212A</strain>
    </source>
</reference>
<organism evidence="1 2">
    <name type="scientific">Scutellospora calospora</name>
    <dbReference type="NCBI Taxonomy" id="85575"/>
    <lineage>
        <taxon>Eukaryota</taxon>
        <taxon>Fungi</taxon>
        <taxon>Fungi incertae sedis</taxon>
        <taxon>Mucoromycota</taxon>
        <taxon>Glomeromycotina</taxon>
        <taxon>Glomeromycetes</taxon>
        <taxon>Diversisporales</taxon>
        <taxon>Gigasporaceae</taxon>
        <taxon>Scutellospora</taxon>
    </lineage>
</organism>
<proteinExistence type="predicted"/>
<sequence>MPKPEQPCIDEVNVDAEICSDSDKASFDKSNNRNKELPQSDLATAHDEAEVLNY</sequence>
<protein>
    <submittedName>
        <fullName evidence="1">11697_t:CDS:1</fullName>
    </submittedName>
</protein>
<name>A0ACA9KHK0_9GLOM</name>
<evidence type="ECO:0000313" key="1">
    <source>
        <dbReference type="EMBL" id="CAG8470997.1"/>
    </source>
</evidence>
<keyword evidence="2" id="KW-1185">Reference proteome</keyword>
<dbReference type="EMBL" id="CAJVPM010001662">
    <property type="protein sequence ID" value="CAG8470997.1"/>
    <property type="molecule type" value="Genomic_DNA"/>
</dbReference>
<comment type="caution">
    <text evidence="1">The sequence shown here is derived from an EMBL/GenBank/DDBJ whole genome shotgun (WGS) entry which is preliminary data.</text>
</comment>
<accession>A0ACA9KHK0</accession>